<keyword evidence="12" id="KW-1185">Reference proteome</keyword>
<dbReference type="NCBIfam" id="TIGR00244">
    <property type="entry name" value="transcriptional regulator NrdR"/>
    <property type="match status" value="1"/>
</dbReference>
<evidence type="ECO:0000259" key="9">
    <source>
        <dbReference type="PROSITE" id="PS51161"/>
    </source>
</evidence>
<comment type="similarity">
    <text evidence="8">Belongs to the NrdR family.</text>
</comment>
<evidence type="ECO:0000313" key="11">
    <source>
        <dbReference type="EMBL" id="STY88189.1"/>
    </source>
</evidence>
<dbReference type="PANTHER" id="PTHR30455:SF2">
    <property type="entry name" value="TRANSCRIPTIONAL REPRESSOR NRDR"/>
    <property type="match status" value="1"/>
</dbReference>
<gene>
    <name evidence="8 11" type="primary">nrdR</name>
    <name evidence="10" type="ORF">MOVS_10640</name>
    <name evidence="11" type="ORF">NCTC11227_02218</name>
</gene>
<evidence type="ECO:0000256" key="8">
    <source>
        <dbReference type="HAMAP-Rule" id="MF_00440"/>
    </source>
</evidence>
<dbReference type="GO" id="GO:0003677">
    <property type="term" value="F:DNA binding"/>
    <property type="evidence" value="ECO:0007669"/>
    <property type="project" value="UniProtKB-KW"/>
</dbReference>
<comment type="cofactor">
    <cofactor evidence="8">
        <name>Zn(2+)</name>
        <dbReference type="ChEBI" id="CHEBI:29105"/>
    </cofactor>
    <text evidence="8">Binds 1 zinc ion.</text>
</comment>
<dbReference type="RefSeq" id="WP_063514892.1">
    <property type="nucleotide sequence ID" value="NZ_CP011158.1"/>
</dbReference>
<dbReference type="PANTHER" id="PTHR30455">
    <property type="entry name" value="TRANSCRIPTIONAL REPRESSOR NRDR"/>
    <property type="match status" value="1"/>
</dbReference>
<dbReference type="Pfam" id="PF22811">
    <property type="entry name" value="Zn_ribbon_NrdR"/>
    <property type="match status" value="1"/>
</dbReference>
<evidence type="ECO:0000256" key="2">
    <source>
        <dbReference type="ARBA" id="ARBA00022741"/>
    </source>
</evidence>
<protein>
    <recommendedName>
        <fullName evidence="8">Transcriptional repressor NrdR</fullName>
    </recommendedName>
</protein>
<evidence type="ECO:0000256" key="5">
    <source>
        <dbReference type="ARBA" id="ARBA00023015"/>
    </source>
</evidence>
<keyword evidence="1 8" id="KW-0678">Repressor</keyword>
<dbReference type="Proteomes" id="UP000255102">
    <property type="component" value="Unassembled WGS sequence"/>
</dbReference>
<evidence type="ECO:0000256" key="1">
    <source>
        <dbReference type="ARBA" id="ARBA00022491"/>
    </source>
</evidence>
<evidence type="ECO:0000313" key="10">
    <source>
        <dbReference type="EMBL" id="ANB92350.1"/>
    </source>
</evidence>
<keyword evidence="2 8" id="KW-0547">Nucleotide-binding</keyword>
<sequence>MYCPYCNALDTKVIDSRLAAEGAQVRRRRQCTECGERFTTFEVVEVVMPRIIKANGRIEPYDQNKLRRSISLPLQKRPVTSDEIDATIGRVEHKLRNMGEREISSKMVGEVVMSELKGLDDVAYVRFASIYRDFQDIAAFQAELASIHADVEVVER</sequence>
<dbReference type="GO" id="GO:0005524">
    <property type="term" value="F:ATP binding"/>
    <property type="evidence" value="ECO:0007669"/>
    <property type="project" value="UniProtKB-UniRule"/>
</dbReference>
<dbReference type="HAMAP" id="MF_00440">
    <property type="entry name" value="NrdR"/>
    <property type="match status" value="1"/>
</dbReference>
<dbReference type="InterPro" id="IPR055173">
    <property type="entry name" value="NrdR-like_N"/>
</dbReference>
<keyword evidence="3 8" id="KW-0863">Zinc-finger</keyword>
<evidence type="ECO:0000256" key="6">
    <source>
        <dbReference type="ARBA" id="ARBA00023125"/>
    </source>
</evidence>
<keyword evidence="4 8" id="KW-0067">ATP-binding</keyword>
<feature type="domain" description="ATP-cone" evidence="9">
    <location>
        <begin position="49"/>
        <end position="139"/>
    </location>
</feature>
<dbReference type="PROSITE" id="PS51161">
    <property type="entry name" value="ATP_CONE"/>
    <property type="match status" value="1"/>
</dbReference>
<keyword evidence="6 8" id="KW-0238">DNA-binding</keyword>
<evidence type="ECO:0000256" key="7">
    <source>
        <dbReference type="ARBA" id="ARBA00023163"/>
    </source>
</evidence>
<proteinExistence type="inferred from homology"/>
<accession>A0A378PTC9</accession>
<dbReference type="Pfam" id="PF03477">
    <property type="entry name" value="ATP-cone"/>
    <property type="match status" value="1"/>
</dbReference>
<dbReference type="Proteomes" id="UP000076765">
    <property type="component" value="Chromosome"/>
</dbReference>
<reference evidence="11 13" key="2">
    <citation type="submission" date="2018-06" db="EMBL/GenBank/DDBJ databases">
        <authorList>
            <consortium name="Pathogen Informatics"/>
            <person name="Doyle S."/>
        </authorList>
    </citation>
    <scope>NUCLEOTIDE SEQUENCE [LARGE SCALE GENOMIC DNA]</scope>
    <source>
        <strain evidence="11 13">NCTC11227</strain>
    </source>
</reference>
<keyword evidence="8" id="KW-0479">Metal-binding</keyword>
<dbReference type="GO" id="GO:0008270">
    <property type="term" value="F:zinc ion binding"/>
    <property type="evidence" value="ECO:0007669"/>
    <property type="project" value="UniProtKB-UniRule"/>
</dbReference>
<evidence type="ECO:0000313" key="13">
    <source>
        <dbReference type="Proteomes" id="UP000255102"/>
    </source>
</evidence>
<keyword evidence="7 8" id="KW-0804">Transcription</keyword>
<keyword evidence="8" id="KW-0862">Zinc</keyword>
<dbReference type="EMBL" id="UGPW01000001">
    <property type="protein sequence ID" value="STY88189.1"/>
    <property type="molecule type" value="Genomic_DNA"/>
</dbReference>
<evidence type="ECO:0000256" key="3">
    <source>
        <dbReference type="ARBA" id="ARBA00022771"/>
    </source>
</evidence>
<dbReference type="InterPro" id="IPR005144">
    <property type="entry name" value="ATP-cone_dom"/>
</dbReference>
<comment type="function">
    <text evidence="8">Negatively regulates transcription of bacterial ribonucleotide reductase nrd genes and operons by binding to NrdR-boxes.</text>
</comment>
<dbReference type="KEGG" id="moi:MOVS_10640"/>
<reference evidence="10 12" key="1">
    <citation type="submission" date="2015-04" db="EMBL/GenBank/DDBJ databases">
        <authorList>
            <person name="Calcutt M.J."/>
            <person name="Foecking M.F."/>
        </authorList>
    </citation>
    <scope>NUCLEOTIDE SEQUENCE [LARGE SCALE GENOMIC DNA]</scope>
    <source>
        <strain evidence="10 12">199/55</strain>
    </source>
</reference>
<dbReference type="EMBL" id="CP011158">
    <property type="protein sequence ID" value="ANB92350.1"/>
    <property type="molecule type" value="Genomic_DNA"/>
</dbReference>
<dbReference type="AlphaFoldDB" id="A0A378PTC9"/>
<organism evidence="11 13">
    <name type="scientific">Moraxella ovis</name>
    <dbReference type="NCBI Taxonomy" id="29433"/>
    <lineage>
        <taxon>Bacteria</taxon>
        <taxon>Pseudomonadati</taxon>
        <taxon>Pseudomonadota</taxon>
        <taxon>Gammaproteobacteria</taxon>
        <taxon>Moraxellales</taxon>
        <taxon>Moraxellaceae</taxon>
        <taxon>Moraxella</taxon>
    </lineage>
</organism>
<evidence type="ECO:0000313" key="12">
    <source>
        <dbReference type="Proteomes" id="UP000076765"/>
    </source>
</evidence>
<evidence type="ECO:0000256" key="4">
    <source>
        <dbReference type="ARBA" id="ARBA00022840"/>
    </source>
</evidence>
<dbReference type="GO" id="GO:0045892">
    <property type="term" value="P:negative regulation of DNA-templated transcription"/>
    <property type="evidence" value="ECO:0007669"/>
    <property type="project" value="UniProtKB-UniRule"/>
</dbReference>
<name>A0A378PTC9_9GAMM</name>
<dbReference type="InterPro" id="IPR003796">
    <property type="entry name" value="RNR_NrdR-like"/>
</dbReference>
<keyword evidence="5 8" id="KW-0805">Transcription regulation</keyword>
<feature type="zinc finger region" evidence="8">
    <location>
        <begin position="3"/>
        <end position="34"/>
    </location>
</feature>
<dbReference type="STRING" id="29433.MOVS_10640"/>